<evidence type="ECO:0000256" key="2">
    <source>
        <dbReference type="ARBA" id="ARBA00023125"/>
    </source>
</evidence>
<feature type="compositionally biased region" description="Polar residues" evidence="5">
    <location>
        <begin position="164"/>
        <end position="179"/>
    </location>
</feature>
<evidence type="ECO:0000256" key="3">
    <source>
        <dbReference type="ARBA" id="ARBA00023242"/>
    </source>
</evidence>
<dbReference type="InterPro" id="IPR001623">
    <property type="entry name" value="DnaJ_domain"/>
</dbReference>
<accession>A0A9W8DQ88</accession>
<name>A0A9W8DQ88_9FUNG</name>
<dbReference type="InterPro" id="IPR036388">
    <property type="entry name" value="WH-like_DNA-bd_sf"/>
</dbReference>
<dbReference type="InterPro" id="IPR000232">
    <property type="entry name" value="HSF_DNA-bd"/>
</dbReference>
<feature type="region of interest" description="Disordered" evidence="5">
    <location>
        <begin position="150"/>
        <end position="179"/>
    </location>
</feature>
<gene>
    <name evidence="7" type="primary">DNAJB6</name>
    <name evidence="7" type="ORF">H4219_002686</name>
</gene>
<dbReference type="PRINTS" id="PR00625">
    <property type="entry name" value="JDOMAIN"/>
</dbReference>
<feature type="region of interest" description="Disordered" evidence="5">
    <location>
        <begin position="260"/>
        <end position="491"/>
    </location>
</feature>
<dbReference type="EMBL" id="JANBPU010000049">
    <property type="protein sequence ID" value="KAJ1918289.1"/>
    <property type="molecule type" value="Genomic_DNA"/>
</dbReference>
<dbReference type="Gene3D" id="1.10.10.10">
    <property type="entry name" value="Winged helix-like DNA-binding domain superfamily/Winged helix DNA-binding domain"/>
    <property type="match status" value="1"/>
</dbReference>
<dbReference type="Gene3D" id="1.10.287.110">
    <property type="entry name" value="DnaJ domain"/>
    <property type="match status" value="1"/>
</dbReference>
<evidence type="ECO:0000313" key="8">
    <source>
        <dbReference type="Proteomes" id="UP001150538"/>
    </source>
</evidence>
<dbReference type="SUPFAM" id="SSF46785">
    <property type="entry name" value="Winged helix' DNA-binding domain"/>
    <property type="match status" value="1"/>
</dbReference>
<dbReference type="CDD" id="cd06257">
    <property type="entry name" value="DnaJ"/>
    <property type="match status" value="1"/>
</dbReference>
<dbReference type="InterPro" id="IPR018253">
    <property type="entry name" value="DnaJ_domain_CS"/>
</dbReference>
<dbReference type="InterPro" id="IPR036390">
    <property type="entry name" value="WH_DNA-bd_sf"/>
</dbReference>
<feature type="compositionally biased region" description="Polar residues" evidence="5">
    <location>
        <begin position="704"/>
        <end position="714"/>
    </location>
</feature>
<dbReference type="GO" id="GO:0005634">
    <property type="term" value="C:nucleus"/>
    <property type="evidence" value="ECO:0007669"/>
    <property type="project" value="UniProtKB-SubCell"/>
</dbReference>
<dbReference type="AlphaFoldDB" id="A0A9W8DQ88"/>
<dbReference type="GO" id="GO:0030544">
    <property type="term" value="F:Hsp70 protein binding"/>
    <property type="evidence" value="ECO:0007669"/>
    <property type="project" value="InterPro"/>
</dbReference>
<keyword evidence="3" id="KW-0539">Nucleus</keyword>
<keyword evidence="2" id="KW-0238">DNA-binding</keyword>
<dbReference type="Pfam" id="PF00447">
    <property type="entry name" value="HSF_DNA-bind"/>
    <property type="match status" value="1"/>
</dbReference>
<dbReference type="GO" id="GO:0003700">
    <property type="term" value="F:DNA-binding transcription factor activity"/>
    <property type="evidence" value="ECO:0007669"/>
    <property type="project" value="InterPro"/>
</dbReference>
<organism evidence="7 8">
    <name type="scientific">Mycoemilia scoparia</name>
    <dbReference type="NCBI Taxonomy" id="417184"/>
    <lineage>
        <taxon>Eukaryota</taxon>
        <taxon>Fungi</taxon>
        <taxon>Fungi incertae sedis</taxon>
        <taxon>Zoopagomycota</taxon>
        <taxon>Kickxellomycotina</taxon>
        <taxon>Kickxellomycetes</taxon>
        <taxon>Kickxellales</taxon>
        <taxon>Kickxellaceae</taxon>
        <taxon>Mycoemilia</taxon>
    </lineage>
</organism>
<dbReference type="PROSITE" id="PS00636">
    <property type="entry name" value="DNAJ_1"/>
    <property type="match status" value="1"/>
</dbReference>
<evidence type="ECO:0000256" key="1">
    <source>
        <dbReference type="ARBA" id="ARBA00004123"/>
    </source>
</evidence>
<feature type="compositionally biased region" description="Polar residues" evidence="5">
    <location>
        <begin position="281"/>
        <end position="296"/>
    </location>
</feature>
<evidence type="ECO:0000256" key="4">
    <source>
        <dbReference type="RuleBase" id="RU004020"/>
    </source>
</evidence>
<feature type="compositionally biased region" description="Basic and acidic residues" evidence="5">
    <location>
        <begin position="369"/>
        <end position="381"/>
    </location>
</feature>
<dbReference type="GO" id="GO:0051082">
    <property type="term" value="F:unfolded protein binding"/>
    <property type="evidence" value="ECO:0007669"/>
    <property type="project" value="InterPro"/>
</dbReference>
<evidence type="ECO:0000256" key="5">
    <source>
        <dbReference type="SAM" id="MobiDB-lite"/>
    </source>
</evidence>
<dbReference type="InterPro" id="IPR036869">
    <property type="entry name" value="J_dom_sf"/>
</dbReference>
<dbReference type="SMART" id="SM00271">
    <property type="entry name" value="DnaJ"/>
    <property type="match status" value="1"/>
</dbReference>
<reference evidence="7" key="1">
    <citation type="submission" date="2022-07" db="EMBL/GenBank/DDBJ databases">
        <title>Phylogenomic reconstructions and comparative analyses of Kickxellomycotina fungi.</title>
        <authorList>
            <person name="Reynolds N.K."/>
            <person name="Stajich J.E."/>
            <person name="Barry K."/>
            <person name="Grigoriev I.V."/>
            <person name="Crous P."/>
            <person name="Smith M.E."/>
        </authorList>
    </citation>
    <scope>NUCLEOTIDE SEQUENCE</scope>
    <source>
        <strain evidence="7">NBRC 100468</strain>
    </source>
</reference>
<dbReference type="GO" id="GO:0043565">
    <property type="term" value="F:sequence-specific DNA binding"/>
    <property type="evidence" value="ECO:0007669"/>
    <property type="project" value="InterPro"/>
</dbReference>
<feature type="compositionally biased region" description="Pro residues" evidence="5">
    <location>
        <begin position="578"/>
        <end position="593"/>
    </location>
</feature>
<feature type="region of interest" description="Disordered" evidence="5">
    <location>
        <begin position="506"/>
        <end position="646"/>
    </location>
</feature>
<feature type="compositionally biased region" description="Polar residues" evidence="5">
    <location>
        <begin position="621"/>
        <end position="644"/>
    </location>
</feature>
<proteinExistence type="inferred from homology"/>
<dbReference type="PROSITE" id="PS50076">
    <property type="entry name" value="DNAJ_2"/>
    <property type="match status" value="1"/>
</dbReference>
<feature type="compositionally biased region" description="Polar residues" evidence="5">
    <location>
        <begin position="507"/>
        <end position="520"/>
    </location>
</feature>
<feature type="region of interest" description="Disordered" evidence="5">
    <location>
        <begin position="665"/>
        <end position="723"/>
    </location>
</feature>
<protein>
    <submittedName>
        <fullName evidence="7">DnaJ sub B member 6</fullName>
    </submittedName>
</protein>
<sequence length="1151" mass="126967">MVKELKYYDVLGVSPDATTDKIRQGYRKQSLRWHPDKNINNKEEAERKFKLISEAYEVLRDEKSRKIYDQYGEDGLKNGVGSDNSETGSSFYTHSAPFVFRSADEIFREFFGNSPFSSLFNMHHSAFGNDSMFGGSVFSNSSSMFFNDASATPPEFQKRESRPYSVSKNESQGARSEQNRSMFSSFMPSFSNDPFFSTPIGGMWSQPDMSAPGASFSFMSSSGGMGGGPRGPSKSTTVQTIGGKSYKIIEEIDTMGNKTVTKINPDGTKEVEINGVPQKDGNPTGTSHESGTPSNSKPREQNKTTYPKQKPTDPVVEIIDDDDEDEFRSTRAKHKAKEPDVYKPDIRVEPVVEEPPKVKKHSTKSQPLKRTDPIIPKENKSPRKTSTSHTKVPSGHKHSVSHEKVGSETYKPRINVEPTPAPAPAPESMAGKTRRPSSTYKHSHVASPPNPHIPASVHHPKPNYEAQKAKPKEGVNIPNPYMSSSTYHSKPIYGTQRTASKEHIGMPSNTHIANNTQYSKPNYGVQSGVPRENVIANQYVPSNTAHQQKPVYDPLLQNGSRGPGMPSSISGTGAPSAHHPPAPHHPGPTPYAPGPTASGPYGQPQNPNVSGYGRPLPQHPPNTSHYYHQATPNYQPSVNHSAYGQSDFRPTDWNKAHVHNNNYKSSAYTSYAPSGRPTVQKHGEVHGSHHQRPAKPPQPRRQSGLRNDQPTVQQLKRGERKKSILRRALDSLSRQANTPPATSAGNLQEAIDQKLVKCTNWKESKCTQANQLGATLQANDSGQQADGLISLTMAHIQPFGSNVSAIGTAGNGFQNYVSSVAPESSMTKSYVVPSHHSSSLTSNPFETGAGFGRVDNVNLIFDSGKWRHGSLLSSSFNHPYSDRTSRVKQFPANLYSILSEINVDNGCCWGEDGKSVFIYNTQKLLTGLRRHGMKAYKPASLSKNLNDYEFKRNSDKRRTRGQNHGQEEIQQWDHVYFIRGREDLIPRITRKSGIKKAMMTRFRRREMEKIGLFSGSSNLLSNQLSPQGLAQESPLQPRVQHQQLSNELSGPNLFNMSAIFNTPASLAHTRSTPPPNYTSASAPLLSGSAFCNTINPVSLSSSPTDEFDRHGFDFSMFGSPASLLSAQGRKELSQDSINDLPTEMMRHLVSQ</sequence>
<dbReference type="PANTHER" id="PTHR45168">
    <property type="entry name" value="DNAJ HOMOLOG SUBFAMILY B MEMBER 2"/>
    <property type="match status" value="1"/>
</dbReference>
<dbReference type="SUPFAM" id="SSF46565">
    <property type="entry name" value="Chaperone J-domain"/>
    <property type="match status" value="1"/>
</dbReference>
<dbReference type="PANTHER" id="PTHR45168:SF3">
    <property type="entry name" value="DNAJ HEAT SHOCK PROTEIN FAMILY (HSP40) MEMBER B2"/>
    <property type="match status" value="1"/>
</dbReference>
<evidence type="ECO:0000313" key="7">
    <source>
        <dbReference type="EMBL" id="KAJ1918289.1"/>
    </source>
</evidence>
<feature type="domain" description="J" evidence="6">
    <location>
        <begin position="6"/>
        <end position="72"/>
    </location>
</feature>
<dbReference type="Proteomes" id="UP001150538">
    <property type="component" value="Unassembled WGS sequence"/>
</dbReference>
<dbReference type="Pfam" id="PF00226">
    <property type="entry name" value="DnaJ"/>
    <property type="match status" value="1"/>
</dbReference>
<feature type="region of interest" description="Disordered" evidence="5">
    <location>
        <begin position="220"/>
        <end position="240"/>
    </location>
</feature>
<keyword evidence="8" id="KW-1185">Reference proteome</keyword>
<comment type="subcellular location">
    <subcellularLocation>
        <location evidence="1">Nucleus</location>
    </subcellularLocation>
</comment>
<evidence type="ECO:0000259" key="6">
    <source>
        <dbReference type="PROSITE" id="PS50076"/>
    </source>
</evidence>
<dbReference type="SMART" id="SM00415">
    <property type="entry name" value="HSF"/>
    <property type="match status" value="1"/>
</dbReference>
<comment type="caution">
    <text evidence="7">The sequence shown here is derived from an EMBL/GenBank/DDBJ whole genome shotgun (WGS) entry which is preliminary data.</text>
</comment>
<feature type="compositionally biased region" description="Polar residues" evidence="5">
    <location>
        <begin position="535"/>
        <end position="547"/>
    </location>
</feature>
<comment type="similarity">
    <text evidence="4">Belongs to the HSF family.</text>
</comment>
<dbReference type="InterPro" id="IPR043183">
    <property type="entry name" value="DNJB2/6-like"/>
</dbReference>
<feature type="compositionally biased region" description="Basic and acidic residues" evidence="5">
    <location>
        <begin position="337"/>
        <end position="357"/>
    </location>
</feature>
<dbReference type="OrthoDB" id="10250354at2759"/>